<dbReference type="InterPro" id="IPR002078">
    <property type="entry name" value="Sigma_54_int"/>
</dbReference>
<dbReference type="InterPro" id="IPR027417">
    <property type="entry name" value="P-loop_NTPase"/>
</dbReference>
<dbReference type="InterPro" id="IPR025662">
    <property type="entry name" value="Sigma_54_int_dom_ATP-bd_1"/>
</dbReference>
<accession>Q6AL05</accession>
<dbReference type="Pfam" id="PF25601">
    <property type="entry name" value="AAA_lid_14"/>
    <property type="match status" value="1"/>
</dbReference>
<sequence length="657" mass="73825">MLRNNTINAMISELPNHEKLQKIIDASFKRSKKYNITPQVDGSPESTKLTEQAFRQRIKKQQLFYDTTKEQLENLYDLLKGTGFCMIFTDNEGYILYLVGDPDLQAHFAHRRCIPRYRWTEKDVGTCAIGLTLLEKISIFLPGTQMYATTAKKISNASSPIFSPDGKELLGVICLSGYSENMHVHTIGLVSQASKNIRSRLQSLEKQQEIAIKNQYMTAIIESKSSGIVTVDQQGNIVQTNHKARNLLAIKADARDNLLTTYIGNSLNIADCLERGRGFRAREIVSKKTGVSYFASLDPIRLEEEQLVGGIFTFVEKNEALRRAVKLIGTQAPFTFDSILGDSPALKSALHLARISAKNTASVLLYGETGTGKELFAQAIHNASEHKNGSFVAINCGAIPKELLESELFGYEEGAFTGAQKGGRPGKIELANNGTLFLDEIGDMPFEMQVKLLRVLQFGEIQRVGGLRTIPVNLRIISATHKDLKKMIDVQQFRADLYYRISTLRINIPPLRERQGDILKLVQYFIDRHIIKFDRRKQVLPSQTRLAISKYSWPGNIRQLESATERAIYLAEDGVLLPEHFAISDLFSNTNKEVVKVVGTQTLEEVESQIITETLAFFDNNISKTAQSLGISRPTLYRKIDKYRIVLTKGHELQGEE</sequence>
<dbReference type="HOGENOM" id="CLU_000445_8_12_7"/>
<dbReference type="Pfam" id="PF00158">
    <property type="entry name" value="Sigma54_activat"/>
    <property type="match status" value="1"/>
</dbReference>
<dbReference type="EMBL" id="CR522870">
    <property type="protein sequence ID" value="CAG36970.1"/>
    <property type="molecule type" value="Genomic_DNA"/>
</dbReference>
<dbReference type="eggNOG" id="COG3284">
    <property type="taxonomic scope" value="Bacteria"/>
</dbReference>
<dbReference type="InterPro" id="IPR002197">
    <property type="entry name" value="HTH_Fis"/>
</dbReference>
<dbReference type="Gene3D" id="3.30.450.40">
    <property type="match status" value="1"/>
</dbReference>
<keyword evidence="1" id="KW-0547">Nucleotide-binding</keyword>
<dbReference type="AlphaFoldDB" id="Q6AL05"/>
<keyword evidence="2" id="KW-0067">ATP-binding</keyword>
<dbReference type="KEGG" id="dps:DP2241"/>
<dbReference type="Pfam" id="PF02954">
    <property type="entry name" value="HTH_8"/>
    <property type="match status" value="1"/>
</dbReference>
<dbReference type="STRING" id="177439.DP2241"/>
<dbReference type="Gene3D" id="1.10.10.60">
    <property type="entry name" value="Homeodomain-like"/>
    <property type="match status" value="1"/>
</dbReference>
<dbReference type="InterPro" id="IPR009057">
    <property type="entry name" value="Homeodomain-like_sf"/>
</dbReference>
<dbReference type="PANTHER" id="PTHR32071">
    <property type="entry name" value="TRANSCRIPTIONAL REGULATORY PROTEIN"/>
    <property type="match status" value="1"/>
</dbReference>
<dbReference type="SUPFAM" id="SSF55785">
    <property type="entry name" value="PYP-like sensor domain (PAS domain)"/>
    <property type="match status" value="1"/>
</dbReference>
<dbReference type="Gene3D" id="1.10.8.60">
    <property type="match status" value="1"/>
</dbReference>
<dbReference type="GO" id="GO:0005524">
    <property type="term" value="F:ATP binding"/>
    <property type="evidence" value="ECO:0007669"/>
    <property type="project" value="UniProtKB-KW"/>
</dbReference>
<dbReference type="PROSITE" id="PS00675">
    <property type="entry name" value="SIGMA54_INTERACT_1"/>
    <property type="match status" value="1"/>
</dbReference>
<reference evidence="7" key="1">
    <citation type="journal article" date="2004" name="Environ. Microbiol.">
        <title>The genome of Desulfotalea psychrophila, a sulfate-reducing bacterium from permanently cold Arctic sediments.</title>
        <authorList>
            <person name="Rabus R."/>
            <person name="Ruepp A."/>
            <person name="Frickey T."/>
            <person name="Rattei T."/>
            <person name="Fartmann B."/>
            <person name="Stark M."/>
            <person name="Bauer M."/>
            <person name="Zibat A."/>
            <person name="Lombardot T."/>
            <person name="Becker I."/>
            <person name="Amann J."/>
            <person name="Gellner K."/>
            <person name="Teeling H."/>
            <person name="Leuschner W.D."/>
            <person name="Gloeckner F.-O."/>
            <person name="Lupas A.N."/>
            <person name="Amann R."/>
            <person name="Klenk H.-P."/>
        </authorList>
    </citation>
    <scope>NUCLEOTIDE SEQUENCE [LARGE SCALE GENOMIC DNA]</scope>
    <source>
        <strain evidence="7">DSM 12343 / LSv54</strain>
    </source>
</reference>
<name>Q6AL05_DESPS</name>
<dbReference type="InterPro" id="IPR058031">
    <property type="entry name" value="AAA_lid_NorR"/>
</dbReference>
<dbReference type="InterPro" id="IPR029016">
    <property type="entry name" value="GAF-like_dom_sf"/>
</dbReference>
<dbReference type="GO" id="GO:0043565">
    <property type="term" value="F:sequence-specific DNA binding"/>
    <property type="evidence" value="ECO:0007669"/>
    <property type="project" value="InterPro"/>
</dbReference>
<dbReference type="SUPFAM" id="SSF52540">
    <property type="entry name" value="P-loop containing nucleoside triphosphate hydrolases"/>
    <property type="match status" value="1"/>
</dbReference>
<evidence type="ECO:0000256" key="4">
    <source>
        <dbReference type="ARBA" id="ARBA00023163"/>
    </source>
</evidence>
<dbReference type="GO" id="GO:0006355">
    <property type="term" value="P:regulation of DNA-templated transcription"/>
    <property type="evidence" value="ECO:0007669"/>
    <property type="project" value="InterPro"/>
</dbReference>
<dbReference type="PRINTS" id="PR01590">
    <property type="entry name" value="HTHFIS"/>
</dbReference>
<keyword evidence="7" id="KW-1185">Reference proteome</keyword>
<dbReference type="PANTHER" id="PTHR32071:SF57">
    <property type="entry name" value="C4-DICARBOXYLATE TRANSPORT TRANSCRIPTIONAL REGULATORY PROTEIN DCTD"/>
    <property type="match status" value="1"/>
</dbReference>
<evidence type="ECO:0000313" key="6">
    <source>
        <dbReference type="EMBL" id="CAG36970.1"/>
    </source>
</evidence>
<keyword evidence="4" id="KW-0804">Transcription</keyword>
<dbReference type="FunFam" id="3.40.50.300:FF:000006">
    <property type="entry name" value="DNA-binding transcriptional regulator NtrC"/>
    <property type="match status" value="1"/>
</dbReference>
<evidence type="ECO:0000256" key="3">
    <source>
        <dbReference type="ARBA" id="ARBA00023015"/>
    </source>
</evidence>
<dbReference type="InterPro" id="IPR035965">
    <property type="entry name" value="PAS-like_dom_sf"/>
</dbReference>
<proteinExistence type="predicted"/>
<dbReference type="CDD" id="cd00009">
    <property type="entry name" value="AAA"/>
    <property type="match status" value="1"/>
</dbReference>
<evidence type="ECO:0000256" key="2">
    <source>
        <dbReference type="ARBA" id="ARBA00022840"/>
    </source>
</evidence>
<dbReference type="Proteomes" id="UP000000602">
    <property type="component" value="Chromosome"/>
</dbReference>
<keyword evidence="3" id="KW-0805">Transcription regulation</keyword>
<evidence type="ECO:0000256" key="1">
    <source>
        <dbReference type="ARBA" id="ARBA00022741"/>
    </source>
</evidence>
<protein>
    <submittedName>
        <fullName evidence="6">Related to transcription activator Stc</fullName>
    </submittedName>
</protein>
<organism evidence="6 7">
    <name type="scientific">Desulfotalea psychrophila (strain LSv54 / DSM 12343)</name>
    <dbReference type="NCBI Taxonomy" id="177439"/>
    <lineage>
        <taxon>Bacteria</taxon>
        <taxon>Pseudomonadati</taxon>
        <taxon>Thermodesulfobacteriota</taxon>
        <taxon>Desulfobulbia</taxon>
        <taxon>Desulfobulbales</taxon>
        <taxon>Desulfocapsaceae</taxon>
        <taxon>Desulfotalea</taxon>
    </lineage>
</organism>
<dbReference type="PROSITE" id="PS00676">
    <property type="entry name" value="SIGMA54_INTERACT_2"/>
    <property type="match status" value="1"/>
</dbReference>
<dbReference type="InterPro" id="IPR003593">
    <property type="entry name" value="AAA+_ATPase"/>
</dbReference>
<dbReference type="Gene3D" id="3.30.450.20">
    <property type="entry name" value="PAS domain"/>
    <property type="match status" value="1"/>
</dbReference>
<evidence type="ECO:0000313" key="7">
    <source>
        <dbReference type="Proteomes" id="UP000000602"/>
    </source>
</evidence>
<dbReference type="InterPro" id="IPR025943">
    <property type="entry name" value="Sigma_54_int_dom_ATP-bd_2"/>
</dbReference>
<dbReference type="SUPFAM" id="SSF46689">
    <property type="entry name" value="Homeodomain-like"/>
    <property type="match status" value="1"/>
</dbReference>
<feature type="domain" description="Sigma-54 factor interaction" evidence="5">
    <location>
        <begin position="339"/>
        <end position="569"/>
    </location>
</feature>
<dbReference type="SMART" id="SM00382">
    <property type="entry name" value="AAA"/>
    <property type="match status" value="1"/>
</dbReference>
<evidence type="ECO:0000259" key="5">
    <source>
        <dbReference type="PROSITE" id="PS50045"/>
    </source>
</evidence>
<dbReference type="PROSITE" id="PS50045">
    <property type="entry name" value="SIGMA54_INTERACT_4"/>
    <property type="match status" value="1"/>
</dbReference>
<dbReference type="Gene3D" id="3.40.50.300">
    <property type="entry name" value="P-loop containing nucleotide triphosphate hydrolases"/>
    <property type="match status" value="1"/>
</dbReference>
<gene>
    <name evidence="6" type="ordered locus">DP2241</name>
</gene>